<dbReference type="EMBL" id="AP012279">
    <property type="protein sequence ID" value="BAL79469.1"/>
    <property type="molecule type" value="Genomic_DNA"/>
</dbReference>
<reference evidence="2 3" key="1">
    <citation type="journal article" date="2012" name="Microbes Environ.">
        <title>Complete genome sequence of Bradyrhizobium sp. S23321: insights into symbiosis evolution in soil oligotrophs.</title>
        <authorList>
            <person name="Okubo T."/>
            <person name="Tsukui T."/>
            <person name="Maita H."/>
            <person name="Okamoto S."/>
            <person name="Oshima K."/>
            <person name="Fujisawa T."/>
            <person name="Saito A."/>
            <person name="Futamata H."/>
            <person name="Hattori R."/>
            <person name="Shimomura Y."/>
            <person name="Haruta S."/>
            <person name="Morimoto S."/>
            <person name="Wang Y."/>
            <person name="Sakai Y."/>
            <person name="Hattori M."/>
            <person name="Aizawa S."/>
            <person name="Nagashima K.V.P."/>
            <person name="Masuda S."/>
            <person name="Hattori T."/>
            <person name="Yamashita A."/>
            <person name="Bao Z."/>
            <person name="Hayatsu M."/>
            <person name="Kajiya-Kanegae H."/>
            <person name="Yoshinaga I."/>
            <person name="Sakamoto K."/>
            <person name="Toyota K."/>
            <person name="Nakao M."/>
            <person name="Kohara M."/>
            <person name="Anda M."/>
            <person name="Niwa R."/>
            <person name="Jung-Hwan P."/>
            <person name="Sameshima-Saito R."/>
            <person name="Tokuda S."/>
            <person name="Yamamoto S."/>
            <person name="Yamamoto S."/>
            <person name="Yokoyama T."/>
            <person name="Akutsu T."/>
            <person name="Nakamura Y."/>
            <person name="Nakahira-Yanaka Y."/>
            <person name="Takada Hoshino Y."/>
            <person name="Hirakawa H."/>
            <person name="Mitsui H."/>
            <person name="Terasawa K."/>
            <person name="Itakura M."/>
            <person name="Sato S."/>
            <person name="Ikeda-Ohtsubo W."/>
            <person name="Sakakura N."/>
            <person name="Kaminuma E."/>
            <person name="Minamisawa K."/>
        </authorList>
    </citation>
    <scope>NUCLEOTIDE SEQUENCE [LARGE SCALE GENOMIC DNA]</scope>
    <source>
        <strain evidence="2 3">S23321</strain>
    </source>
</reference>
<evidence type="ECO:0000313" key="3">
    <source>
        <dbReference type="Proteomes" id="UP000007886"/>
    </source>
</evidence>
<dbReference type="Proteomes" id="UP000007886">
    <property type="component" value="Chromosome"/>
</dbReference>
<protein>
    <submittedName>
        <fullName evidence="2">Uncharacterized protein</fullName>
    </submittedName>
</protein>
<keyword evidence="3" id="KW-1185">Reference proteome</keyword>
<dbReference type="KEGG" id="brs:S23_62810"/>
<feature type="region of interest" description="Disordered" evidence="1">
    <location>
        <begin position="91"/>
        <end position="120"/>
    </location>
</feature>
<name>A0AAI8MJA0_9BRAD</name>
<dbReference type="AlphaFoldDB" id="A0AAI8MJA0"/>
<gene>
    <name evidence="2" type="ORF">S23_62810</name>
</gene>
<organism evidence="2 3">
    <name type="scientific">Bradyrhizobium cosmicum</name>
    <dbReference type="NCBI Taxonomy" id="1404864"/>
    <lineage>
        <taxon>Bacteria</taxon>
        <taxon>Pseudomonadati</taxon>
        <taxon>Pseudomonadota</taxon>
        <taxon>Alphaproteobacteria</taxon>
        <taxon>Hyphomicrobiales</taxon>
        <taxon>Nitrobacteraceae</taxon>
        <taxon>Bradyrhizobium</taxon>
    </lineage>
</organism>
<evidence type="ECO:0000256" key="1">
    <source>
        <dbReference type="SAM" id="MobiDB-lite"/>
    </source>
</evidence>
<sequence length="132" mass="14319">MSKNAGLERGARGAVPVFLPTPHRPGSLRDASTGAANLQQVTRDEVPTEADLAKLKPYSKEWGTALEAMNRAADERLSKKLIICRGCLSPADEDRTESSASYLQGISREESARPFPTPINMHSVVSKLPKAF</sequence>
<feature type="region of interest" description="Disordered" evidence="1">
    <location>
        <begin position="1"/>
        <end position="45"/>
    </location>
</feature>
<accession>A0AAI8MJA0</accession>
<evidence type="ECO:0000313" key="2">
    <source>
        <dbReference type="EMBL" id="BAL79469.1"/>
    </source>
</evidence>
<proteinExistence type="predicted"/>